<dbReference type="InterPro" id="IPR019734">
    <property type="entry name" value="TPR_rpt"/>
</dbReference>
<feature type="repeat" description="TPR" evidence="1">
    <location>
        <begin position="108"/>
        <end position="141"/>
    </location>
</feature>
<feature type="domain" description="C2H2-type" evidence="3">
    <location>
        <begin position="306"/>
        <end position="327"/>
    </location>
</feature>
<keyword evidence="1" id="KW-0802">TPR repeat</keyword>
<accession>I3XZJ7</accession>
<evidence type="ECO:0000256" key="1">
    <source>
        <dbReference type="PROSITE-ProRule" id="PRU00339"/>
    </source>
</evidence>
<dbReference type="Proteomes" id="UP000006176">
    <property type="component" value="Chromosome"/>
</dbReference>
<dbReference type="EMBL" id="CP003333">
    <property type="protein sequence ID" value="AFL69371.1"/>
    <property type="molecule type" value="Genomic_DNA"/>
</dbReference>
<proteinExistence type="predicted"/>
<evidence type="ECO:0000256" key="2">
    <source>
        <dbReference type="SAM" id="Phobius"/>
    </source>
</evidence>
<dbReference type="KEGG" id="sba:Sulba_2092"/>
<reference evidence="4 5" key="1">
    <citation type="submission" date="2012-06" db="EMBL/GenBank/DDBJ databases">
        <title>Complete sequence of Sulfurospirillum barnesii SES-3.</title>
        <authorList>
            <consortium name="US DOE Joint Genome Institute"/>
            <person name="Lucas S."/>
            <person name="Han J."/>
            <person name="Lapidus A."/>
            <person name="Cheng J.-F."/>
            <person name="Goodwin L."/>
            <person name="Pitluck S."/>
            <person name="Peters L."/>
            <person name="Ovchinnikova G."/>
            <person name="Lu M."/>
            <person name="Detter J.C."/>
            <person name="Han C."/>
            <person name="Tapia R."/>
            <person name="Land M."/>
            <person name="Hauser L."/>
            <person name="Kyrpides N."/>
            <person name="Ivanova N."/>
            <person name="Pagani I."/>
            <person name="Stolz J."/>
            <person name="Arkin A."/>
            <person name="Dehal P."/>
            <person name="Oremland R."/>
            <person name="Saltikov C."/>
            <person name="Basu P."/>
            <person name="Hollibaugh J."/>
            <person name="Newman D."/>
            <person name="Stolyar S."/>
            <person name="Hazen T."/>
            <person name="Woyke T."/>
        </authorList>
    </citation>
    <scope>NUCLEOTIDE SEQUENCE [LARGE SCALE GENOMIC DNA]</scope>
    <source>
        <strain evidence="5">ATCC 700032 / DSM 10660 / SES-3</strain>
    </source>
</reference>
<dbReference type="PROSITE" id="PS50005">
    <property type="entry name" value="TPR"/>
    <property type="match status" value="1"/>
</dbReference>
<dbReference type="PATRIC" id="fig|760154.4.peg.2087"/>
<gene>
    <name evidence="4" type="ordered locus">Sulba_2092</name>
</gene>
<organism evidence="4 5">
    <name type="scientific">Sulfurospirillum barnesii (strain ATCC 700032 / DSM 10660 / SES-3)</name>
    <dbReference type="NCBI Taxonomy" id="760154"/>
    <lineage>
        <taxon>Bacteria</taxon>
        <taxon>Pseudomonadati</taxon>
        <taxon>Campylobacterota</taxon>
        <taxon>Epsilonproteobacteria</taxon>
        <taxon>Campylobacterales</taxon>
        <taxon>Sulfurospirillaceae</taxon>
        <taxon>Sulfurospirillum</taxon>
    </lineage>
</organism>
<dbReference type="RefSeq" id="WP_014770237.1">
    <property type="nucleotide sequence ID" value="NC_018002.1"/>
</dbReference>
<keyword evidence="5" id="KW-1185">Reference proteome</keyword>
<dbReference type="InterPro" id="IPR013087">
    <property type="entry name" value="Znf_C2H2_type"/>
</dbReference>
<dbReference type="PROSITE" id="PS00028">
    <property type="entry name" value="ZINC_FINGER_C2H2_1"/>
    <property type="match status" value="1"/>
</dbReference>
<evidence type="ECO:0000259" key="3">
    <source>
        <dbReference type="PROSITE" id="PS00028"/>
    </source>
</evidence>
<feature type="transmembrane region" description="Helical" evidence="2">
    <location>
        <begin position="12"/>
        <end position="32"/>
    </location>
</feature>
<dbReference type="STRING" id="760154.Sulba_2092"/>
<keyword evidence="2" id="KW-0812">Transmembrane</keyword>
<protein>
    <recommendedName>
        <fullName evidence="3">C2H2-type domain-containing protein</fullName>
    </recommendedName>
</protein>
<dbReference type="SUPFAM" id="SSF48452">
    <property type="entry name" value="TPR-like"/>
    <property type="match status" value="1"/>
</dbReference>
<keyword evidence="2" id="KW-0472">Membrane</keyword>
<dbReference type="HOGENOM" id="CLU_068028_0_0_7"/>
<dbReference type="Gene3D" id="1.25.40.10">
    <property type="entry name" value="Tetratricopeptide repeat domain"/>
    <property type="match status" value="1"/>
</dbReference>
<dbReference type="InterPro" id="IPR011990">
    <property type="entry name" value="TPR-like_helical_dom_sf"/>
</dbReference>
<evidence type="ECO:0000313" key="4">
    <source>
        <dbReference type="EMBL" id="AFL69371.1"/>
    </source>
</evidence>
<name>I3XZJ7_SULBS</name>
<dbReference type="Pfam" id="PF13176">
    <property type="entry name" value="TPR_7"/>
    <property type="match status" value="1"/>
</dbReference>
<dbReference type="OrthoDB" id="5362770at2"/>
<dbReference type="eggNOG" id="COG2956">
    <property type="taxonomic scope" value="Bacteria"/>
</dbReference>
<evidence type="ECO:0000313" key="5">
    <source>
        <dbReference type="Proteomes" id="UP000006176"/>
    </source>
</evidence>
<sequence>MDNFFIEYRDPLFGVIILFALVFVISFSNYWWGVFKSKEDKQSIDKFVKKFEIVTDENEYKKLLEDASIPLESLALLAHAYVKGGDYEKAINIYLVALKRVKGRDERQYLLSALGKTYFKAGFLHRSSEIYLESLRLHPRNEESLKYLSVVYEQLQEYAKAQEVLESLEELGAKVRLQRVYLKSLAILKEGNLSDTQKIVQLLELSTEEPFLRRKAFEFMQEIGLKIEPSFFETLPFEEMIDALWYMDAKAYDMLTCKDTLVRKIAMAKGFIPYEEEGDAPFAVDVLGKLRSTGYIKATLGFEYVCSECKQVFPIHFYRCPHCQSIHTAKIQTLLSLASHEENISFL</sequence>
<dbReference type="AlphaFoldDB" id="I3XZJ7"/>
<keyword evidence="2" id="KW-1133">Transmembrane helix</keyword>